<comment type="catalytic activity">
    <reaction evidence="7">
        <text>DNA(n) + a 2'-deoxyribonucleoside 5'-triphosphate = DNA(n+1) + diphosphate</text>
        <dbReference type="Rhea" id="RHEA:22508"/>
        <dbReference type="Rhea" id="RHEA-COMP:17339"/>
        <dbReference type="Rhea" id="RHEA-COMP:17340"/>
        <dbReference type="ChEBI" id="CHEBI:33019"/>
        <dbReference type="ChEBI" id="CHEBI:61560"/>
        <dbReference type="ChEBI" id="CHEBI:173112"/>
        <dbReference type="EC" id="2.7.7.7"/>
    </reaction>
</comment>
<dbReference type="PANTHER" id="PTHR11669:SF8">
    <property type="entry name" value="DNA POLYMERASE III SUBUNIT DELTA"/>
    <property type="match status" value="1"/>
</dbReference>
<evidence type="ECO:0000256" key="6">
    <source>
        <dbReference type="ARBA" id="ARBA00022932"/>
    </source>
</evidence>
<dbReference type="Pfam" id="PF09115">
    <property type="entry name" value="DNApol3-delta_C"/>
    <property type="match status" value="1"/>
</dbReference>
<evidence type="ECO:0000256" key="5">
    <source>
        <dbReference type="ARBA" id="ARBA00022705"/>
    </source>
</evidence>
<evidence type="ECO:0000256" key="7">
    <source>
        <dbReference type="ARBA" id="ARBA00049244"/>
    </source>
</evidence>
<dbReference type="NCBIfam" id="TIGR00678">
    <property type="entry name" value="holB"/>
    <property type="match status" value="1"/>
</dbReference>
<evidence type="ECO:0000256" key="2">
    <source>
        <dbReference type="ARBA" id="ARBA00014363"/>
    </source>
</evidence>
<keyword evidence="5" id="KW-0235">DNA replication</keyword>
<dbReference type="GO" id="GO:0003887">
    <property type="term" value="F:DNA-directed DNA polymerase activity"/>
    <property type="evidence" value="ECO:0007669"/>
    <property type="project" value="UniProtKB-KW"/>
</dbReference>
<dbReference type="GO" id="GO:0009360">
    <property type="term" value="C:DNA polymerase III complex"/>
    <property type="evidence" value="ECO:0007669"/>
    <property type="project" value="InterPro"/>
</dbReference>
<evidence type="ECO:0000256" key="1">
    <source>
        <dbReference type="ARBA" id="ARBA00012417"/>
    </source>
</evidence>
<dbReference type="Proteomes" id="UP000030428">
    <property type="component" value="Unassembled WGS sequence"/>
</dbReference>
<dbReference type="GO" id="GO:0006261">
    <property type="term" value="P:DNA-templated DNA replication"/>
    <property type="evidence" value="ECO:0007669"/>
    <property type="project" value="TreeGrafter"/>
</dbReference>
<keyword evidence="10" id="KW-1185">Reference proteome</keyword>
<name>A0A0A6PA51_9GAMM</name>
<dbReference type="InterPro" id="IPR050238">
    <property type="entry name" value="DNA_Rep/Repair_Clamp_Loader"/>
</dbReference>
<dbReference type="Pfam" id="PF13177">
    <property type="entry name" value="DNA_pol3_delta2"/>
    <property type="match status" value="1"/>
</dbReference>
<accession>A0A0A6PA51</accession>
<evidence type="ECO:0000259" key="8">
    <source>
        <dbReference type="Pfam" id="PF09115"/>
    </source>
</evidence>
<reference evidence="9 10" key="1">
    <citation type="journal article" date="2016" name="Front. Microbiol.">
        <title>Single-Cell (Meta-)Genomics of a Dimorphic Candidatus Thiomargarita nelsonii Reveals Genomic Plasticity.</title>
        <authorList>
            <person name="Flood B.E."/>
            <person name="Fliss P."/>
            <person name="Jones D.S."/>
            <person name="Dick G.J."/>
            <person name="Jain S."/>
            <person name="Kaster A.K."/>
            <person name="Winkel M."/>
            <person name="Mussmann M."/>
            <person name="Bailey J."/>
        </authorList>
    </citation>
    <scope>NUCLEOTIDE SEQUENCE [LARGE SCALE GENOMIC DNA]</scope>
    <source>
        <strain evidence="9">Hydrate Ridge</strain>
    </source>
</reference>
<dbReference type="GO" id="GO:0003677">
    <property type="term" value="F:DNA binding"/>
    <property type="evidence" value="ECO:0007669"/>
    <property type="project" value="InterPro"/>
</dbReference>
<keyword evidence="6" id="KW-0239">DNA-directed DNA polymerase</keyword>
<dbReference type="Gene3D" id="1.20.272.10">
    <property type="match status" value="1"/>
</dbReference>
<protein>
    <recommendedName>
        <fullName evidence="2">DNA polymerase III subunit delta'</fullName>
        <ecNumber evidence="1">2.7.7.7</ecNumber>
    </recommendedName>
</protein>
<comment type="caution">
    <text evidence="9">The sequence shown here is derived from an EMBL/GenBank/DDBJ whole genome shotgun (WGS) entry which is preliminary data.</text>
</comment>
<dbReference type="InterPro" id="IPR015199">
    <property type="entry name" value="DNA_pol_III_delta_C"/>
</dbReference>
<dbReference type="InterPro" id="IPR027417">
    <property type="entry name" value="P-loop_NTPase"/>
</dbReference>
<organism evidence="9 10">
    <name type="scientific">Candidatus Thiomargarita nelsonii</name>
    <dbReference type="NCBI Taxonomy" id="1003181"/>
    <lineage>
        <taxon>Bacteria</taxon>
        <taxon>Pseudomonadati</taxon>
        <taxon>Pseudomonadota</taxon>
        <taxon>Gammaproteobacteria</taxon>
        <taxon>Thiotrichales</taxon>
        <taxon>Thiotrichaceae</taxon>
        <taxon>Thiomargarita</taxon>
    </lineage>
</organism>
<dbReference type="EMBL" id="JSZA02000011">
    <property type="protein sequence ID" value="KHD07660.2"/>
    <property type="molecule type" value="Genomic_DNA"/>
</dbReference>
<evidence type="ECO:0000256" key="3">
    <source>
        <dbReference type="ARBA" id="ARBA00022679"/>
    </source>
</evidence>
<dbReference type="SUPFAM" id="SSF52540">
    <property type="entry name" value="P-loop containing nucleoside triphosphate hydrolases"/>
    <property type="match status" value="1"/>
</dbReference>
<evidence type="ECO:0000313" key="9">
    <source>
        <dbReference type="EMBL" id="KHD07660.2"/>
    </source>
</evidence>
<dbReference type="PANTHER" id="PTHR11669">
    <property type="entry name" value="REPLICATION FACTOR C / DNA POLYMERASE III GAMMA-TAU SUBUNIT"/>
    <property type="match status" value="1"/>
</dbReference>
<dbReference type="InterPro" id="IPR004622">
    <property type="entry name" value="DNA_pol_HolB"/>
</dbReference>
<evidence type="ECO:0000313" key="10">
    <source>
        <dbReference type="Proteomes" id="UP000030428"/>
    </source>
</evidence>
<feature type="domain" description="DNA polymerase III delta subunit C-terminal" evidence="8">
    <location>
        <begin position="198"/>
        <end position="308"/>
    </location>
</feature>
<sequence>MLRRWQQDRLPHALLLTGPQGMGKTLFAKRFSETLLCEQPLADGQICGQCKPCHLLRADTHPDLFQVLPVQAGKQITVAQIRNLIQISVMTTHYGHYKIVTINPAEAMNRNAANSLLKLLEEPPPKTLIMLVSHQPMALLPTIRSRCQRLEFSRPDHKLVETWLRTRSNKREDELQLLLNLTAQAPLAALALAETDGMTQRQTLFDNLINLPTNDPVHIAEIWSKMDAVQVLQWMLSWTMDIIRYASTSQTQYLVNHDHQQSLQRLARQLNLHGLFNLLDLIQSTYQIVIGNASIKPQGLFESIAIAWLELRRTQ</sequence>
<dbReference type="GO" id="GO:0008408">
    <property type="term" value="F:3'-5' exonuclease activity"/>
    <property type="evidence" value="ECO:0007669"/>
    <property type="project" value="InterPro"/>
</dbReference>
<dbReference type="NCBIfam" id="NF004310">
    <property type="entry name" value="PRK05707.1"/>
    <property type="match status" value="1"/>
</dbReference>
<evidence type="ECO:0000256" key="4">
    <source>
        <dbReference type="ARBA" id="ARBA00022695"/>
    </source>
</evidence>
<keyword evidence="4" id="KW-0548">Nucleotidyltransferase</keyword>
<gene>
    <name evidence="9" type="ORF">PN36_03940</name>
</gene>
<dbReference type="EC" id="2.7.7.7" evidence="1"/>
<proteinExistence type="predicted"/>
<keyword evidence="3" id="KW-0808">Transferase</keyword>
<dbReference type="Gene3D" id="3.40.50.300">
    <property type="entry name" value="P-loop containing nucleotide triphosphate hydrolases"/>
    <property type="match status" value="1"/>
</dbReference>
<dbReference type="AlphaFoldDB" id="A0A0A6PA51"/>